<dbReference type="GO" id="GO:0004177">
    <property type="term" value="F:aminopeptidase activity"/>
    <property type="evidence" value="ECO:0007669"/>
    <property type="project" value="TreeGrafter"/>
</dbReference>
<gene>
    <name evidence="1" type="ORF">C7460_1387</name>
</gene>
<dbReference type="PANTHER" id="PTHR30164:SF2">
    <property type="entry name" value="PROTEIN MTFA"/>
    <property type="match status" value="1"/>
</dbReference>
<dbReference type="Proteomes" id="UP000256779">
    <property type="component" value="Unassembled WGS sequence"/>
</dbReference>
<sequence>MSTLILLGVLILAFALRKNRNFQEYLILKGWRPTLNPAEKELLQKYFEYYRQLSKRDQRLFRYKVHRFRRMTTFIPRQMDEVTDEMQVLISASAVQLTFGFQDVLLDHFENIVVYPDQFFSHAGQRYHKGEVNPAAKAIVLSWKHFVHGYAEQEGVNLGLHEMAHALQLENIIFNDEFGFMEAADLDEWQALASKEMKRMRAGNATFFRAYGATSHTEFFAVAVENFFERPKQFQDHSRSLYSCMSRLLKQDPLILLRSY</sequence>
<dbReference type="CDD" id="cd20170">
    <property type="entry name" value="Peptidase_M90-like"/>
    <property type="match status" value="1"/>
</dbReference>
<dbReference type="RefSeq" id="WP_115870488.1">
    <property type="nucleotide sequence ID" value="NZ_QREG01000038.1"/>
</dbReference>
<dbReference type="EMBL" id="QREG01000038">
    <property type="protein sequence ID" value="RED91632.1"/>
    <property type="molecule type" value="Genomic_DNA"/>
</dbReference>
<dbReference type="InterPro" id="IPR024079">
    <property type="entry name" value="MetalloPept_cat_dom_sf"/>
</dbReference>
<evidence type="ECO:0000313" key="2">
    <source>
        <dbReference type="Proteomes" id="UP000256779"/>
    </source>
</evidence>
<comment type="caution">
    <text evidence="1">The sequence shown here is derived from an EMBL/GenBank/DDBJ whole genome shotgun (WGS) entry which is preliminary data.</text>
</comment>
<dbReference type="SUPFAM" id="SSF55486">
    <property type="entry name" value="Metalloproteases ('zincins'), catalytic domain"/>
    <property type="match status" value="1"/>
</dbReference>
<dbReference type="Gene3D" id="3.40.390.10">
    <property type="entry name" value="Collagenase (Catalytic Domain)"/>
    <property type="match status" value="1"/>
</dbReference>
<name>A0A3D9KVP9_MARFU</name>
<reference evidence="1 2" key="1">
    <citation type="submission" date="2018-07" db="EMBL/GenBank/DDBJ databases">
        <title>Genomic Encyclopedia of Type Strains, Phase IV (KMG-IV): sequencing the most valuable type-strain genomes for metagenomic binning, comparative biology and taxonomic classification.</title>
        <authorList>
            <person name="Goeker M."/>
        </authorList>
    </citation>
    <scope>NUCLEOTIDE SEQUENCE [LARGE SCALE GENOMIC DNA]</scope>
    <source>
        <strain evidence="1 2">DSM 4134</strain>
    </source>
</reference>
<dbReference type="OrthoDB" id="9786424at2"/>
<dbReference type="Pfam" id="PF06167">
    <property type="entry name" value="Peptidase_M90"/>
    <property type="match status" value="1"/>
</dbReference>
<dbReference type="PANTHER" id="PTHR30164">
    <property type="entry name" value="MTFA PEPTIDASE"/>
    <property type="match status" value="1"/>
</dbReference>
<dbReference type="InterPro" id="IPR010384">
    <property type="entry name" value="MtfA_fam"/>
</dbReference>
<dbReference type="GO" id="GO:0005829">
    <property type="term" value="C:cytosol"/>
    <property type="evidence" value="ECO:0007669"/>
    <property type="project" value="TreeGrafter"/>
</dbReference>
<organism evidence="1 2">
    <name type="scientific">Marinoscillum furvescens DSM 4134</name>
    <dbReference type="NCBI Taxonomy" id="1122208"/>
    <lineage>
        <taxon>Bacteria</taxon>
        <taxon>Pseudomonadati</taxon>
        <taxon>Bacteroidota</taxon>
        <taxon>Cytophagia</taxon>
        <taxon>Cytophagales</taxon>
        <taxon>Reichenbachiellaceae</taxon>
        <taxon>Marinoscillum</taxon>
    </lineage>
</organism>
<dbReference type="GO" id="GO:0008237">
    <property type="term" value="F:metallopeptidase activity"/>
    <property type="evidence" value="ECO:0007669"/>
    <property type="project" value="InterPro"/>
</dbReference>
<accession>A0A3D9KVP9</accession>
<evidence type="ECO:0000313" key="1">
    <source>
        <dbReference type="EMBL" id="RED91632.1"/>
    </source>
</evidence>
<dbReference type="InterPro" id="IPR042252">
    <property type="entry name" value="MtfA_N"/>
</dbReference>
<proteinExistence type="predicted"/>
<dbReference type="Gene3D" id="1.10.472.150">
    <property type="entry name" value="Glucose-regulated metallo-peptidase M90, N-terminal domain"/>
    <property type="match status" value="1"/>
</dbReference>
<protein>
    <recommendedName>
        <fullName evidence="3">DgsA anti-repressor MtfA</fullName>
    </recommendedName>
</protein>
<evidence type="ECO:0008006" key="3">
    <source>
        <dbReference type="Google" id="ProtNLM"/>
    </source>
</evidence>
<keyword evidence="2" id="KW-1185">Reference proteome</keyword>
<dbReference type="AlphaFoldDB" id="A0A3D9KVP9"/>